<reference evidence="2 3" key="1">
    <citation type="submission" date="2019-07" db="EMBL/GenBank/DDBJ databases">
        <title>Reclasification of Spiribacter aquaticus.</title>
        <authorList>
            <person name="Leon M.J."/>
            <person name="Sanchez-Porro C."/>
            <person name="Ventosa A."/>
        </authorList>
    </citation>
    <scope>NUCLEOTIDE SEQUENCE [LARGE SCALE GENOMIC DNA]</scope>
    <source>
        <strain evidence="2 3">SP30</strain>
    </source>
</reference>
<dbReference type="Gene3D" id="3.30.70.270">
    <property type="match status" value="1"/>
</dbReference>
<evidence type="ECO:0000259" key="1">
    <source>
        <dbReference type="PROSITE" id="PS50887"/>
    </source>
</evidence>
<dbReference type="Pfam" id="PF00990">
    <property type="entry name" value="GGDEF"/>
    <property type="match status" value="1"/>
</dbReference>
<dbReference type="InterPro" id="IPR043128">
    <property type="entry name" value="Rev_trsase/Diguanyl_cyclase"/>
</dbReference>
<proteinExistence type="predicted"/>
<dbReference type="InterPro" id="IPR029787">
    <property type="entry name" value="Nucleotide_cyclase"/>
</dbReference>
<dbReference type="Proteomes" id="UP000316688">
    <property type="component" value="Unassembled WGS sequence"/>
</dbReference>
<dbReference type="EMBL" id="VMKP01000002">
    <property type="protein sequence ID" value="TVO65485.1"/>
    <property type="molecule type" value="Genomic_DNA"/>
</dbReference>
<name>A0A557RK19_9GAMM</name>
<protein>
    <submittedName>
        <fullName evidence="2">Diguanylate cyclase</fullName>
    </submittedName>
</protein>
<dbReference type="SUPFAM" id="SSF55073">
    <property type="entry name" value="Nucleotide cyclase"/>
    <property type="match status" value="1"/>
</dbReference>
<dbReference type="AlphaFoldDB" id="A0A557RK19"/>
<evidence type="ECO:0000313" key="2">
    <source>
        <dbReference type="EMBL" id="TVO65485.1"/>
    </source>
</evidence>
<sequence>MRMDSATARLRLWLVGESARPTWLSDAYTVADGPEHADVAVLMPGTPVEALDDRRASAHAALMPVINASGQSMPGALCDVASLQPALLDEALGVARPVVERLAQLPEIDALADTAALMVLAMAHSRQTPIQATWDFTRPAAVRYAALRGIENVRELLEELAAAELLVRERFDCIHYCPACDGSRLNVREECTECRSSDLGSEPLVHHYRCAYQARESEFLRGRSLECPKCRRALRHYGVDYDKPGVVFVCGHCGAESSDPAVGFLCADCGRHTDSERMDTRTWWHYAITSGGVTALHRGVLPHLSLEASMARGPMGYWVRDFMTLLRFEQAQARRYQRPLSVLILRVHNIEAMSDAWGGRGLSQVFAHLVDVLSECLRQTDAVTARDHVVYVLLPETPMAETEVIAQRLRETVETVVASPMQITVERSGGVDGLSTVLEALTD</sequence>
<feature type="domain" description="GGDEF" evidence="1">
    <location>
        <begin position="338"/>
        <end position="443"/>
    </location>
</feature>
<dbReference type="InterPro" id="IPR040572">
    <property type="entry name" value="TackOD1"/>
</dbReference>
<dbReference type="PROSITE" id="PS50887">
    <property type="entry name" value="GGDEF"/>
    <property type="match status" value="1"/>
</dbReference>
<dbReference type="InterPro" id="IPR000160">
    <property type="entry name" value="GGDEF_dom"/>
</dbReference>
<evidence type="ECO:0000313" key="3">
    <source>
        <dbReference type="Proteomes" id="UP000316688"/>
    </source>
</evidence>
<keyword evidence="3" id="KW-1185">Reference proteome</keyword>
<gene>
    <name evidence="2" type="ORF">FPL11_05255</name>
</gene>
<accession>A0A557RK19</accession>
<comment type="caution">
    <text evidence="2">The sequence shown here is derived from an EMBL/GenBank/DDBJ whole genome shotgun (WGS) entry which is preliminary data.</text>
</comment>
<dbReference type="Pfam" id="PF18551">
    <property type="entry name" value="TackOD1"/>
    <property type="match status" value="1"/>
</dbReference>
<organism evidence="2 3">
    <name type="scientific">Spiribacter aquaticus</name>
    <dbReference type="NCBI Taxonomy" id="1935996"/>
    <lineage>
        <taxon>Bacteria</taxon>
        <taxon>Pseudomonadati</taxon>
        <taxon>Pseudomonadota</taxon>
        <taxon>Gammaproteobacteria</taxon>
        <taxon>Chromatiales</taxon>
        <taxon>Ectothiorhodospiraceae</taxon>
        <taxon>Spiribacter</taxon>
    </lineage>
</organism>